<sequence>DGLPMWSVAPPSPDYIHGSEERQTPPVPQDEDESEPMFIQPHDPNYVPEPMHPKYIPLEDEHVLLTEEQPLPHIDLPTAEL</sequence>
<proteinExistence type="predicted"/>
<feature type="non-terminal residue" evidence="2">
    <location>
        <position position="81"/>
    </location>
</feature>
<feature type="non-terminal residue" evidence="2">
    <location>
        <position position="1"/>
    </location>
</feature>
<evidence type="ECO:0000256" key="1">
    <source>
        <dbReference type="SAM" id="MobiDB-lite"/>
    </source>
</evidence>
<gene>
    <name evidence="2" type="ORF">Tci_932335</name>
</gene>
<organism evidence="2">
    <name type="scientific">Tanacetum cinerariifolium</name>
    <name type="common">Dalmatian daisy</name>
    <name type="synonym">Chrysanthemum cinerariifolium</name>
    <dbReference type="NCBI Taxonomy" id="118510"/>
    <lineage>
        <taxon>Eukaryota</taxon>
        <taxon>Viridiplantae</taxon>
        <taxon>Streptophyta</taxon>
        <taxon>Embryophyta</taxon>
        <taxon>Tracheophyta</taxon>
        <taxon>Spermatophyta</taxon>
        <taxon>Magnoliopsida</taxon>
        <taxon>eudicotyledons</taxon>
        <taxon>Gunneridae</taxon>
        <taxon>Pentapetalae</taxon>
        <taxon>asterids</taxon>
        <taxon>campanulids</taxon>
        <taxon>Asterales</taxon>
        <taxon>Asteraceae</taxon>
        <taxon>Asteroideae</taxon>
        <taxon>Anthemideae</taxon>
        <taxon>Anthemidinae</taxon>
        <taxon>Tanacetum</taxon>
    </lineage>
</organism>
<reference evidence="2" key="1">
    <citation type="journal article" date="2019" name="Sci. Rep.">
        <title>Draft genome of Tanacetum cinerariifolium, the natural source of mosquito coil.</title>
        <authorList>
            <person name="Yamashiro T."/>
            <person name="Shiraishi A."/>
            <person name="Satake H."/>
            <person name="Nakayama K."/>
        </authorList>
    </citation>
    <scope>NUCLEOTIDE SEQUENCE</scope>
</reference>
<evidence type="ECO:0000313" key="2">
    <source>
        <dbReference type="EMBL" id="GFD60366.1"/>
    </source>
</evidence>
<comment type="caution">
    <text evidence="2">The sequence shown here is derived from an EMBL/GenBank/DDBJ whole genome shotgun (WGS) entry which is preliminary data.</text>
</comment>
<dbReference type="AlphaFoldDB" id="A0A699XQZ3"/>
<accession>A0A699XQZ3</accession>
<feature type="region of interest" description="Disordered" evidence="1">
    <location>
        <begin position="1"/>
        <end position="45"/>
    </location>
</feature>
<dbReference type="EMBL" id="BKCJ011876777">
    <property type="protein sequence ID" value="GFD60366.1"/>
    <property type="molecule type" value="Genomic_DNA"/>
</dbReference>
<protein>
    <submittedName>
        <fullName evidence="2">Uncharacterized protein</fullName>
    </submittedName>
</protein>
<name>A0A699XQZ3_TANCI</name>